<accession>A0A7I8W9D7</accession>
<protein>
    <submittedName>
        <fullName evidence="1">Uncharacterized protein</fullName>
    </submittedName>
</protein>
<gene>
    <name evidence="1" type="ORF">DGYR_LOCUS12215</name>
</gene>
<organism evidence="1 2">
    <name type="scientific">Dimorphilus gyrociliatus</name>
    <dbReference type="NCBI Taxonomy" id="2664684"/>
    <lineage>
        <taxon>Eukaryota</taxon>
        <taxon>Metazoa</taxon>
        <taxon>Spiralia</taxon>
        <taxon>Lophotrochozoa</taxon>
        <taxon>Annelida</taxon>
        <taxon>Polychaeta</taxon>
        <taxon>Polychaeta incertae sedis</taxon>
        <taxon>Dinophilidae</taxon>
        <taxon>Dimorphilus</taxon>
    </lineage>
</organism>
<evidence type="ECO:0000313" key="2">
    <source>
        <dbReference type="Proteomes" id="UP000549394"/>
    </source>
</evidence>
<comment type="caution">
    <text evidence="1">The sequence shown here is derived from an EMBL/GenBank/DDBJ whole genome shotgun (WGS) entry which is preliminary data.</text>
</comment>
<keyword evidence="2" id="KW-1185">Reference proteome</keyword>
<sequence>MAAKLKDEVEKSTYVAPLRSGRVLSEADDWFTPRVHPHGIGRWGRGEKNERIGTGNYQEQHMPCLLESDFTATTIRKSERAGNLHRQTPCWSHLPPPNVPLSGRDPPHRQMHLIYSSTNIDPMNTPAKPLREPEHLYWARYAYVDGANGTMRTPPADYKVFDPWLTRP</sequence>
<dbReference type="EMBL" id="CAJFCJ010000022">
    <property type="protein sequence ID" value="CAD5124721.1"/>
    <property type="molecule type" value="Genomic_DNA"/>
</dbReference>
<reference evidence="1 2" key="1">
    <citation type="submission" date="2020-08" db="EMBL/GenBank/DDBJ databases">
        <authorList>
            <person name="Hejnol A."/>
        </authorList>
    </citation>
    <scope>NUCLEOTIDE SEQUENCE [LARGE SCALE GENOMIC DNA]</scope>
</reference>
<dbReference type="AlphaFoldDB" id="A0A7I8W9D7"/>
<name>A0A7I8W9D7_9ANNE</name>
<evidence type="ECO:0000313" key="1">
    <source>
        <dbReference type="EMBL" id="CAD5124721.1"/>
    </source>
</evidence>
<dbReference type="Proteomes" id="UP000549394">
    <property type="component" value="Unassembled WGS sequence"/>
</dbReference>
<proteinExistence type="predicted"/>